<evidence type="ECO:0000313" key="3">
    <source>
        <dbReference type="EMBL" id="MFB9837581.1"/>
    </source>
</evidence>
<organism evidence="3 4">
    <name type="scientific">Actinoallomurus acaciae</name>
    <dbReference type="NCBI Taxonomy" id="502577"/>
    <lineage>
        <taxon>Bacteria</taxon>
        <taxon>Bacillati</taxon>
        <taxon>Actinomycetota</taxon>
        <taxon>Actinomycetes</taxon>
        <taxon>Streptosporangiales</taxon>
        <taxon>Thermomonosporaceae</taxon>
        <taxon>Actinoallomurus</taxon>
    </lineage>
</organism>
<dbReference type="PANTHER" id="PTHR14218:SF15">
    <property type="entry name" value="TRIPEPTIDYL-PEPTIDASE 1"/>
    <property type="match status" value="1"/>
</dbReference>
<name>A0ABV5YR80_9ACTN</name>
<feature type="non-terminal residue" evidence="3">
    <location>
        <position position="462"/>
    </location>
</feature>
<feature type="signal peptide" evidence="2">
    <location>
        <begin position="1"/>
        <end position="27"/>
    </location>
</feature>
<gene>
    <name evidence="3" type="ORF">ACFFNX_35950</name>
</gene>
<feature type="compositionally biased region" description="Basic residues" evidence="1">
    <location>
        <begin position="368"/>
        <end position="379"/>
    </location>
</feature>
<dbReference type="PANTHER" id="PTHR14218">
    <property type="entry name" value="PROTEASE S8 TRIPEPTIDYL PEPTIDASE I CLN2"/>
    <property type="match status" value="1"/>
</dbReference>
<protein>
    <recommendedName>
        <fullName evidence="5">Peptidase S53 domain-containing protein</fullName>
    </recommendedName>
</protein>
<feature type="chain" id="PRO_5046162178" description="Peptidase S53 domain-containing protein" evidence="2">
    <location>
        <begin position="28"/>
        <end position="462"/>
    </location>
</feature>
<dbReference type="InterPro" id="IPR050819">
    <property type="entry name" value="Tripeptidyl-peptidase_I"/>
</dbReference>
<evidence type="ECO:0000256" key="2">
    <source>
        <dbReference type="SAM" id="SignalP"/>
    </source>
</evidence>
<comment type="caution">
    <text evidence="3">The sequence shown here is derived from an EMBL/GenBank/DDBJ whole genome shotgun (WGS) entry which is preliminary data.</text>
</comment>
<keyword evidence="4" id="KW-1185">Reference proteome</keyword>
<evidence type="ECO:0000256" key="1">
    <source>
        <dbReference type="SAM" id="MobiDB-lite"/>
    </source>
</evidence>
<evidence type="ECO:0000313" key="4">
    <source>
        <dbReference type="Proteomes" id="UP001589627"/>
    </source>
</evidence>
<keyword evidence="2" id="KW-0732">Signal</keyword>
<dbReference type="InterPro" id="IPR036852">
    <property type="entry name" value="Peptidase_S8/S53_dom_sf"/>
</dbReference>
<proteinExistence type="predicted"/>
<dbReference type="SUPFAM" id="SSF52743">
    <property type="entry name" value="Subtilisin-like"/>
    <property type="match status" value="1"/>
</dbReference>
<evidence type="ECO:0008006" key="5">
    <source>
        <dbReference type="Google" id="ProtNLM"/>
    </source>
</evidence>
<accession>A0ABV5YR80</accession>
<feature type="region of interest" description="Disordered" evidence="1">
    <location>
        <begin position="368"/>
        <end position="429"/>
    </location>
</feature>
<dbReference type="EMBL" id="JBHLZP010000396">
    <property type="protein sequence ID" value="MFB9837581.1"/>
    <property type="molecule type" value="Genomic_DNA"/>
</dbReference>
<sequence>MRRRVSGTILGGLVLALVPFLSSAANAAPQAPVVSHSFHHSCATARAGLANCDALVRNDVATSATALRAAAAAPSGLSPANLQSAYKLPSSSAGSGQTVAIVDAYNAPTAEADLGVYRSQYGLSACTTANGCFKKVDQNGGTSYPATDGGWAQEISLDLDMVSATCPNCKIVLVEASSASFANLGTAENTAARLANVISNSYGGSDASDSSYGSYYNHPGKAITVSSGDAGYGVEYPASSHYVTAVGGTSLKSASNSRGWTETAWSGAGSGCSSYNTALSGQSGLTGCSRRAVADVSAVADPSTGVAVYDSTAYQGQSGWMVFGGTSVAARHRGRVRPGRQRREHRQQLPLHPLLVAVRRDLGQQRQLHHHQVVPRGHRLGWSDRPRHAERHRSLLSLHSRRTGPPRLTRDGPVPYACRSRARPSRPGRAPGACLGWVVGFPQPWVWSSFGVWGGLTMEVGS</sequence>
<reference evidence="3 4" key="1">
    <citation type="submission" date="2024-09" db="EMBL/GenBank/DDBJ databases">
        <authorList>
            <person name="Sun Q."/>
            <person name="Mori K."/>
        </authorList>
    </citation>
    <scope>NUCLEOTIDE SEQUENCE [LARGE SCALE GENOMIC DNA]</scope>
    <source>
        <strain evidence="3 4">TBRC 0563</strain>
    </source>
</reference>
<dbReference type="Proteomes" id="UP001589627">
    <property type="component" value="Unassembled WGS sequence"/>
</dbReference>
<dbReference type="Gene3D" id="3.40.50.200">
    <property type="entry name" value="Peptidase S8/S53 domain"/>
    <property type="match status" value="1"/>
</dbReference>